<comment type="caution">
    <text evidence="1">The sequence shown here is derived from an EMBL/GenBank/DDBJ whole genome shotgun (WGS) entry which is preliminary data.</text>
</comment>
<name>K2FE39_9BACT</name>
<dbReference type="AlphaFoldDB" id="K2FE39"/>
<reference evidence="1" key="1">
    <citation type="journal article" date="2012" name="Science">
        <title>Fermentation, hydrogen, and sulfur metabolism in multiple uncultivated bacterial phyla.</title>
        <authorList>
            <person name="Wrighton K.C."/>
            <person name="Thomas B.C."/>
            <person name="Sharon I."/>
            <person name="Miller C.S."/>
            <person name="Castelle C.J."/>
            <person name="VerBerkmoes N.C."/>
            <person name="Wilkins M.J."/>
            <person name="Hettich R.L."/>
            <person name="Lipton M.S."/>
            <person name="Williams K.H."/>
            <person name="Long P.E."/>
            <person name="Banfield J.F."/>
        </authorList>
    </citation>
    <scope>NUCLEOTIDE SEQUENCE [LARGE SCALE GENOMIC DNA]</scope>
</reference>
<organism evidence="1">
    <name type="scientific">uncultured bacterium</name>
    <name type="common">gcode 4</name>
    <dbReference type="NCBI Taxonomy" id="1234023"/>
    <lineage>
        <taxon>Bacteria</taxon>
        <taxon>environmental samples</taxon>
    </lineage>
</organism>
<accession>K2FE39</accession>
<sequence>MKANQVHAMGQSVLDDADKAAKEALKSNPDYLKAVQENNIGLKTKIEEETIRKMTILKVQSFYNDMQMQVDRKIDEIVDKSLAKTSDRLISPEQKSKVKELFKEELYKYFVDSSWSELENTYNSVKLSWAKVEFLMAQSLKWNKILESEIGDILQNIDKRMWNSMNQHWIIQLWNVLVNEFNSL</sequence>
<gene>
    <name evidence="1" type="ORF">ACD_2C00180G0009</name>
</gene>
<dbReference type="EMBL" id="AMFJ01000180">
    <property type="protein sequence ID" value="EKE29416.1"/>
    <property type="molecule type" value="Genomic_DNA"/>
</dbReference>
<protein>
    <submittedName>
        <fullName evidence="1">Uncharacterized protein</fullName>
    </submittedName>
</protein>
<evidence type="ECO:0000313" key="1">
    <source>
        <dbReference type="EMBL" id="EKE29416.1"/>
    </source>
</evidence>
<proteinExistence type="predicted"/>